<accession>A3ZU25</accession>
<protein>
    <submittedName>
        <fullName evidence="1">Uncharacterized protein</fullName>
    </submittedName>
</protein>
<sequence length="57" mass="6068">MLEKSSPHSAAQGKGAVYRATDRIFDAIEAVDVTAMCKVRDSAGGCKGKVLKMILLE</sequence>
<evidence type="ECO:0000313" key="1">
    <source>
        <dbReference type="EMBL" id="EAQ80088.1"/>
    </source>
</evidence>
<gene>
    <name evidence="1" type="ORF">DSM3645_05680</name>
</gene>
<dbReference type="EMBL" id="AANZ01000011">
    <property type="protein sequence ID" value="EAQ80088.1"/>
    <property type="molecule type" value="Genomic_DNA"/>
</dbReference>
<proteinExistence type="predicted"/>
<comment type="caution">
    <text evidence="1">The sequence shown here is derived from an EMBL/GenBank/DDBJ whole genome shotgun (WGS) entry which is preliminary data.</text>
</comment>
<dbReference type="STRING" id="314230.DSM3645_05680"/>
<name>A3ZU25_9BACT</name>
<dbReference type="Proteomes" id="UP000004358">
    <property type="component" value="Unassembled WGS sequence"/>
</dbReference>
<organism evidence="1 2">
    <name type="scientific">Blastopirellula marina DSM 3645</name>
    <dbReference type="NCBI Taxonomy" id="314230"/>
    <lineage>
        <taxon>Bacteria</taxon>
        <taxon>Pseudomonadati</taxon>
        <taxon>Planctomycetota</taxon>
        <taxon>Planctomycetia</taxon>
        <taxon>Pirellulales</taxon>
        <taxon>Pirellulaceae</taxon>
        <taxon>Blastopirellula</taxon>
    </lineage>
</organism>
<evidence type="ECO:0000313" key="2">
    <source>
        <dbReference type="Proteomes" id="UP000004358"/>
    </source>
</evidence>
<dbReference type="AlphaFoldDB" id="A3ZU25"/>
<dbReference type="HOGENOM" id="CLU_2987513_0_0_0"/>
<reference evidence="1 2" key="1">
    <citation type="submission" date="2006-02" db="EMBL/GenBank/DDBJ databases">
        <authorList>
            <person name="Amann R."/>
            <person name="Ferriera S."/>
            <person name="Johnson J."/>
            <person name="Kravitz S."/>
            <person name="Halpern A."/>
            <person name="Remington K."/>
            <person name="Beeson K."/>
            <person name="Tran B."/>
            <person name="Rogers Y.-H."/>
            <person name="Friedman R."/>
            <person name="Venter J.C."/>
        </authorList>
    </citation>
    <scope>NUCLEOTIDE SEQUENCE [LARGE SCALE GENOMIC DNA]</scope>
    <source>
        <strain evidence="1 2">DSM 3645</strain>
    </source>
</reference>